<dbReference type="InterPro" id="IPR043594">
    <property type="entry name" value="HMGL"/>
</dbReference>
<dbReference type="GO" id="GO:0004419">
    <property type="term" value="F:hydroxymethylglutaryl-CoA lyase activity"/>
    <property type="evidence" value="ECO:0007669"/>
    <property type="project" value="TreeGrafter"/>
</dbReference>
<keyword evidence="3 5" id="KW-0456">Lyase</keyword>
<dbReference type="AlphaFoldDB" id="A0A9X2DPB1"/>
<dbReference type="InterPro" id="IPR013785">
    <property type="entry name" value="Aldolase_TIM"/>
</dbReference>
<gene>
    <name evidence="5" type="ORF">M3202_07655</name>
</gene>
<feature type="domain" description="Pyruvate carboxyltransferase" evidence="4">
    <location>
        <begin position="10"/>
        <end position="277"/>
    </location>
</feature>
<comment type="caution">
    <text evidence="5">The sequence shown here is derived from an EMBL/GenBank/DDBJ whole genome shotgun (WGS) entry which is preliminary data.</text>
</comment>
<comment type="similarity">
    <text evidence="1">Belongs to the HMG-CoA lyase family.</text>
</comment>
<proteinExistence type="inferred from homology"/>
<evidence type="ECO:0000313" key="6">
    <source>
        <dbReference type="Proteomes" id="UP001139179"/>
    </source>
</evidence>
<dbReference type="FunFam" id="3.20.20.70:FF:000071">
    <property type="entry name" value="Hydroxymethylglutaryl-CoA lyase"/>
    <property type="match status" value="1"/>
</dbReference>
<dbReference type="Gene3D" id="3.20.20.70">
    <property type="entry name" value="Aldolase class I"/>
    <property type="match status" value="1"/>
</dbReference>
<dbReference type="Proteomes" id="UP001139179">
    <property type="component" value="Unassembled WGS sequence"/>
</dbReference>
<sequence length="316" mass="34709">MNRFHLPKEVEIVEVGPRDGLQIESRFIPTEEKIKMTDDLSDCGFKAIQVTSVAHPKAVPQLADAEEVMAKIKRRPGTVYNVLVPNYRGAERAVNMNADEWELMLSVSDSHSISNANKTTKEALKEHEKVARLAQENGVIARGGMATALGCPFEGRMPIDKLFYVIEAYESMGIRYITVADTIGVADPKHVYETMVQVQEKFPDMKYNLHLHNTRGMALANIYAALQAGVTSFDTAIGGLGGCPYVPNATGNVATEDVVHMLELMGIETGLTFDQLIENASFAEQLVGHPLESAVYKAGHSNKLHDAPKKQVKQAD</sequence>
<dbReference type="PANTHER" id="PTHR42738:SF7">
    <property type="entry name" value="HYDROXYMETHYLGLUTARYL-COA LYASE"/>
    <property type="match status" value="1"/>
</dbReference>
<evidence type="ECO:0000259" key="4">
    <source>
        <dbReference type="PROSITE" id="PS50991"/>
    </source>
</evidence>
<name>A0A9X2DPB1_9BACI</name>
<organism evidence="5 6">
    <name type="scientific">Halalkalibacter oceani</name>
    <dbReference type="NCBI Taxonomy" id="1653776"/>
    <lineage>
        <taxon>Bacteria</taxon>
        <taxon>Bacillati</taxon>
        <taxon>Bacillota</taxon>
        <taxon>Bacilli</taxon>
        <taxon>Bacillales</taxon>
        <taxon>Bacillaceae</taxon>
        <taxon>Halalkalibacter</taxon>
    </lineage>
</organism>
<dbReference type="GO" id="GO:0046951">
    <property type="term" value="P:ketone body biosynthetic process"/>
    <property type="evidence" value="ECO:0007669"/>
    <property type="project" value="TreeGrafter"/>
</dbReference>
<reference evidence="5" key="1">
    <citation type="submission" date="2022-05" db="EMBL/GenBank/DDBJ databases">
        <title>Comparative Genomics of Spacecraft Associated Microbes.</title>
        <authorList>
            <person name="Tran M.T."/>
            <person name="Wright A."/>
            <person name="Seuylemezian A."/>
            <person name="Eisen J."/>
            <person name="Coil D."/>
        </authorList>
    </citation>
    <scope>NUCLEOTIDE SEQUENCE</scope>
    <source>
        <strain evidence="5">214.1.1</strain>
    </source>
</reference>
<protein>
    <submittedName>
        <fullName evidence="5">Hydroxymethylglutaryl-CoA lyase</fullName>
    </submittedName>
</protein>
<keyword evidence="6" id="KW-1185">Reference proteome</keyword>
<accession>A0A9X2DPB1</accession>
<dbReference type="SUPFAM" id="SSF51569">
    <property type="entry name" value="Aldolase"/>
    <property type="match status" value="1"/>
</dbReference>
<dbReference type="InterPro" id="IPR000891">
    <property type="entry name" value="PYR_CT"/>
</dbReference>
<keyword evidence="2" id="KW-0479">Metal-binding</keyword>
<dbReference type="CDD" id="cd07938">
    <property type="entry name" value="DRE_TIM_HMGL"/>
    <property type="match status" value="1"/>
</dbReference>
<evidence type="ECO:0000256" key="3">
    <source>
        <dbReference type="ARBA" id="ARBA00023239"/>
    </source>
</evidence>
<dbReference type="GO" id="GO:0046872">
    <property type="term" value="F:metal ion binding"/>
    <property type="evidence" value="ECO:0007669"/>
    <property type="project" value="UniProtKB-KW"/>
</dbReference>
<evidence type="ECO:0000313" key="5">
    <source>
        <dbReference type="EMBL" id="MCM3713958.1"/>
    </source>
</evidence>
<dbReference type="RefSeq" id="WP_251222758.1">
    <property type="nucleotide sequence ID" value="NZ_JAMBOL010000004.1"/>
</dbReference>
<dbReference type="PROSITE" id="PS50991">
    <property type="entry name" value="PYR_CT"/>
    <property type="match status" value="1"/>
</dbReference>
<dbReference type="GO" id="GO:0006552">
    <property type="term" value="P:L-leucine catabolic process"/>
    <property type="evidence" value="ECO:0007669"/>
    <property type="project" value="TreeGrafter"/>
</dbReference>
<dbReference type="NCBIfam" id="NF004283">
    <property type="entry name" value="PRK05692.1"/>
    <property type="match status" value="1"/>
</dbReference>
<evidence type="ECO:0000256" key="1">
    <source>
        <dbReference type="ARBA" id="ARBA00009405"/>
    </source>
</evidence>
<dbReference type="Pfam" id="PF00682">
    <property type="entry name" value="HMGL-like"/>
    <property type="match status" value="1"/>
</dbReference>
<dbReference type="EMBL" id="JAMBOL010000004">
    <property type="protein sequence ID" value="MCM3713958.1"/>
    <property type="molecule type" value="Genomic_DNA"/>
</dbReference>
<evidence type="ECO:0000256" key="2">
    <source>
        <dbReference type="ARBA" id="ARBA00022723"/>
    </source>
</evidence>
<dbReference type="PANTHER" id="PTHR42738">
    <property type="entry name" value="HYDROXYMETHYLGLUTARYL-COA LYASE"/>
    <property type="match status" value="1"/>
</dbReference>